<gene>
    <name evidence="3" type="ORF">PFNF135_03843</name>
</gene>
<accession>W4IF86</accession>
<name>W4IF86_PLAFA</name>
<protein>
    <submittedName>
        <fullName evidence="3">Uncharacterized protein</fullName>
    </submittedName>
</protein>
<reference evidence="3 4" key="1">
    <citation type="submission" date="2013-02" db="EMBL/GenBank/DDBJ databases">
        <title>The Genome Annotation of Plasmodium falciparum NF135/5.C10.</title>
        <authorList>
            <consortium name="The Broad Institute Genome Sequencing Platform"/>
            <consortium name="The Broad Institute Genome Sequencing Center for Infectious Disease"/>
            <person name="Neafsey D."/>
            <person name="Hoffman S."/>
            <person name="Volkman S."/>
            <person name="Rosenthal P."/>
            <person name="Walker B."/>
            <person name="Young S.K."/>
            <person name="Zeng Q."/>
            <person name="Gargeya S."/>
            <person name="Fitzgerald M."/>
            <person name="Haas B."/>
            <person name="Abouelleil A."/>
            <person name="Allen A.W."/>
            <person name="Alvarado L."/>
            <person name="Arachchi H.M."/>
            <person name="Berlin A.M."/>
            <person name="Chapman S.B."/>
            <person name="Gainer-Dewar J."/>
            <person name="Goldberg J."/>
            <person name="Griggs A."/>
            <person name="Gujja S."/>
            <person name="Hansen M."/>
            <person name="Howarth C."/>
            <person name="Imamovic A."/>
            <person name="Ireland A."/>
            <person name="Larimer J."/>
            <person name="McCowan C."/>
            <person name="Murphy C."/>
            <person name="Pearson M."/>
            <person name="Poon T.W."/>
            <person name="Priest M."/>
            <person name="Roberts A."/>
            <person name="Saif S."/>
            <person name="Shea T."/>
            <person name="Sisk P."/>
            <person name="Sykes S."/>
            <person name="Wortman J."/>
            <person name="Nusbaum C."/>
            <person name="Birren B."/>
        </authorList>
    </citation>
    <scope>NUCLEOTIDE SEQUENCE [LARGE SCALE GENOMIC DNA]</scope>
    <source>
        <strain evidence="3 4">NF135/5.C10</strain>
    </source>
</reference>
<evidence type="ECO:0000256" key="2">
    <source>
        <dbReference type="SAM" id="Phobius"/>
    </source>
</evidence>
<keyword evidence="2" id="KW-0812">Transmembrane</keyword>
<sequence length="266" mass="31416">MFQALSYTEKMKIKFWCLLFAYVISFVSTTYKKINRKKMIKNIRGTEIQANNLSMATIENHIDNKQQRKDCYYSFQNYCLTPNQFNSLLFLLNGVAVITVFFIAIVIQRTTFFPVKSNQEEIIDNAYALINEVNYSQEDEQEVIHNTNSEDETSNRKGNGCVYSLSDQNVEDHIISLPEYLDLINNNNNNNNSNSYKMKKEKKKKKKKKIPHNINSSSYYDIELNNKVHDQNDIKNDYKKINHHNMNNKKNNTKNYIFPCKVRRQK</sequence>
<feature type="region of interest" description="Disordered" evidence="1">
    <location>
        <begin position="186"/>
        <end position="214"/>
    </location>
</feature>
<evidence type="ECO:0000313" key="4">
    <source>
        <dbReference type="Proteomes" id="UP000019114"/>
    </source>
</evidence>
<keyword evidence="2" id="KW-1133">Transmembrane helix</keyword>
<feature type="transmembrane region" description="Helical" evidence="2">
    <location>
        <begin position="88"/>
        <end position="107"/>
    </location>
</feature>
<keyword evidence="2" id="KW-0472">Membrane</keyword>
<feature type="compositionally biased region" description="Low complexity" evidence="1">
    <location>
        <begin position="186"/>
        <end position="196"/>
    </location>
</feature>
<reference evidence="3 4" key="2">
    <citation type="submission" date="2013-02" db="EMBL/GenBank/DDBJ databases">
        <title>The Genome Sequence of Plasmodium falciparum NF135/5.C10.</title>
        <authorList>
            <consortium name="The Broad Institute Genome Sequencing Platform"/>
            <consortium name="The Broad Institute Genome Sequencing Center for Infectious Disease"/>
            <person name="Neafsey D."/>
            <person name="Cheeseman I."/>
            <person name="Volkman S."/>
            <person name="Adams J."/>
            <person name="Walker B."/>
            <person name="Young S.K."/>
            <person name="Zeng Q."/>
            <person name="Gargeya S."/>
            <person name="Fitzgerald M."/>
            <person name="Haas B."/>
            <person name="Abouelleil A."/>
            <person name="Alvarado L."/>
            <person name="Arachchi H.M."/>
            <person name="Berlin A.M."/>
            <person name="Chapman S.B."/>
            <person name="Dewar J."/>
            <person name="Goldberg J."/>
            <person name="Griggs A."/>
            <person name="Gujja S."/>
            <person name="Hansen M."/>
            <person name="Howarth C."/>
            <person name="Imamovic A."/>
            <person name="Larimer J."/>
            <person name="McCowan C."/>
            <person name="Murphy C."/>
            <person name="Neiman D."/>
            <person name="Pearson M."/>
            <person name="Priest M."/>
            <person name="Roberts A."/>
            <person name="Saif S."/>
            <person name="Shea T."/>
            <person name="Sisk P."/>
            <person name="Sykes S."/>
            <person name="Wortman J."/>
            <person name="Nusbaum C."/>
            <person name="Birren B."/>
        </authorList>
    </citation>
    <scope>NUCLEOTIDE SEQUENCE [LARGE SCALE GENOMIC DNA]</scope>
    <source>
        <strain evidence="3 4">NF135/5.C10</strain>
    </source>
</reference>
<dbReference type="OrthoDB" id="376490at2759"/>
<feature type="compositionally biased region" description="Basic residues" evidence="1">
    <location>
        <begin position="197"/>
        <end position="211"/>
    </location>
</feature>
<evidence type="ECO:0000313" key="3">
    <source>
        <dbReference type="EMBL" id="ETW41689.1"/>
    </source>
</evidence>
<dbReference type="AlphaFoldDB" id="W4IF86"/>
<feature type="transmembrane region" description="Helical" evidence="2">
    <location>
        <begin position="13"/>
        <end position="31"/>
    </location>
</feature>
<dbReference type="Proteomes" id="UP000019114">
    <property type="component" value="Unassembled WGS sequence"/>
</dbReference>
<dbReference type="EMBL" id="KI926056">
    <property type="protein sequence ID" value="ETW41689.1"/>
    <property type="molecule type" value="Genomic_DNA"/>
</dbReference>
<organism evidence="3 4">
    <name type="scientific">Plasmodium falciparum NF135/5.C10</name>
    <dbReference type="NCBI Taxonomy" id="1036726"/>
    <lineage>
        <taxon>Eukaryota</taxon>
        <taxon>Sar</taxon>
        <taxon>Alveolata</taxon>
        <taxon>Apicomplexa</taxon>
        <taxon>Aconoidasida</taxon>
        <taxon>Haemosporida</taxon>
        <taxon>Plasmodiidae</taxon>
        <taxon>Plasmodium</taxon>
        <taxon>Plasmodium (Laverania)</taxon>
    </lineage>
</organism>
<proteinExistence type="predicted"/>
<evidence type="ECO:0000256" key="1">
    <source>
        <dbReference type="SAM" id="MobiDB-lite"/>
    </source>
</evidence>